<keyword evidence="1" id="KW-0812">Transmembrane</keyword>
<comment type="caution">
    <text evidence="3">The sequence shown here is derived from an EMBL/GenBank/DDBJ whole genome shotgun (WGS) entry which is preliminary data.</text>
</comment>
<dbReference type="OrthoDB" id="9796554at2"/>
<dbReference type="InterPro" id="IPR050553">
    <property type="entry name" value="Thioredoxin_ResA/DsbE_sf"/>
</dbReference>
<accession>A0A5N0ULX3</accession>
<protein>
    <submittedName>
        <fullName evidence="3">TlpA family protein disulfide reductase</fullName>
    </submittedName>
</protein>
<evidence type="ECO:0000256" key="1">
    <source>
        <dbReference type="SAM" id="Phobius"/>
    </source>
</evidence>
<dbReference type="EMBL" id="VMNW02000136">
    <property type="protein sequence ID" value="KAA9149658.1"/>
    <property type="molecule type" value="Genomic_DNA"/>
</dbReference>
<dbReference type="PANTHER" id="PTHR42852:SF13">
    <property type="entry name" value="PROTEIN DIPZ"/>
    <property type="match status" value="1"/>
</dbReference>
<keyword evidence="1" id="KW-1133">Transmembrane helix</keyword>
<dbReference type="PANTHER" id="PTHR42852">
    <property type="entry name" value="THIOL:DISULFIDE INTERCHANGE PROTEIN DSBE"/>
    <property type="match status" value="1"/>
</dbReference>
<dbReference type="SUPFAM" id="SSF52833">
    <property type="entry name" value="Thioredoxin-like"/>
    <property type="match status" value="1"/>
</dbReference>
<reference evidence="3" key="1">
    <citation type="submission" date="2019-09" db="EMBL/GenBank/DDBJ databases">
        <authorList>
            <person name="Teo W.F.A."/>
            <person name="Duangmal K."/>
        </authorList>
    </citation>
    <scope>NUCLEOTIDE SEQUENCE [LARGE SCALE GENOMIC DNA]</scope>
    <source>
        <strain evidence="3">K81G1</strain>
    </source>
</reference>
<keyword evidence="4" id="KW-1185">Reference proteome</keyword>
<evidence type="ECO:0000259" key="2">
    <source>
        <dbReference type="PROSITE" id="PS51352"/>
    </source>
</evidence>
<evidence type="ECO:0000313" key="4">
    <source>
        <dbReference type="Proteomes" id="UP000319769"/>
    </source>
</evidence>
<dbReference type="Gene3D" id="3.40.30.10">
    <property type="entry name" value="Glutaredoxin"/>
    <property type="match status" value="1"/>
</dbReference>
<dbReference type="GO" id="GO:0016491">
    <property type="term" value="F:oxidoreductase activity"/>
    <property type="evidence" value="ECO:0007669"/>
    <property type="project" value="InterPro"/>
</dbReference>
<dbReference type="GO" id="GO:0016209">
    <property type="term" value="F:antioxidant activity"/>
    <property type="evidence" value="ECO:0007669"/>
    <property type="project" value="InterPro"/>
</dbReference>
<name>A0A5N0ULX3_9PSEU</name>
<gene>
    <name evidence="3" type="ORF">FPZ12_042890</name>
</gene>
<keyword evidence="1" id="KW-0472">Membrane</keyword>
<dbReference type="InterPro" id="IPR013766">
    <property type="entry name" value="Thioredoxin_domain"/>
</dbReference>
<dbReference type="Proteomes" id="UP000319769">
    <property type="component" value="Unassembled WGS sequence"/>
</dbReference>
<dbReference type="PROSITE" id="PS51352">
    <property type="entry name" value="THIOREDOXIN_2"/>
    <property type="match status" value="1"/>
</dbReference>
<dbReference type="InterPro" id="IPR036249">
    <property type="entry name" value="Thioredoxin-like_sf"/>
</dbReference>
<sequence length="197" mass="20531">MTKATKWALVIGVLVLGVIIAVLPRDNGTTRNAAAPDLSQARAAAALPPCPAGTGEVAQLKGVRAQCLGDGSTVNLDTALAGAPTLVNFWATWCQPCKTELPVLSQYAAQPGAVRVLAVQVDSSEADGLALLKTLGVHLPAAFDGEGQTGPVRTAFKVPSSLPASYLVTRDGQVHFIENPRLFDNSDAVRKAVEEYS</sequence>
<evidence type="ECO:0000313" key="3">
    <source>
        <dbReference type="EMBL" id="KAA9149658.1"/>
    </source>
</evidence>
<proteinExistence type="predicted"/>
<organism evidence="3 4">
    <name type="scientific">Amycolatopsis acidicola</name>
    <dbReference type="NCBI Taxonomy" id="2596893"/>
    <lineage>
        <taxon>Bacteria</taxon>
        <taxon>Bacillati</taxon>
        <taxon>Actinomycetota</taxon>
        <taxon>Actinomycetes</taxon>
        <taxon>Pseudonocardiales</taxon>
        <taxon>Pseudonocardiaceae</taxon>
        <taxon>Amycolatopsis</taxon>
    </lineage>
</organism>
<dbReference type="CDD" id="cd02966">
    <property type="entry name" value="TlpA_like_family"/>
    <property type="match status" value="1"/>
</dbReference>
<dbReference type="RefSeq" id="WP_144758466.1">
    <property type="nucleotide sequence ID" value="NZ_VMNW02000136.1"/>
</dbReference>
<dbReference type="AlphaFoldDB" id="A0A5N0ULX3"/>
<feature type="transmembrane region" description="Helical" evidence="1">
    <location>
        <begin position="7"/>
        <end position="24"/>
    </location>
</feature>
<dbReference type="InterPro" id="IPR000866">
    <property type="entry name" value="AhpC/TSA"/>
</dbReference>
<dbReference type="Pfam" id="PF00578">
    <property type="entry name" value="AhpC-TSA"/>
    <property type="match status" value="1"/>
</dbReference>
<feature type="domain" description="Thioredoxin" evidence="2">
    <location>
        <begin position="38"/>
        <end position="197"/>
    </location>
</feature>